<feature type="compositionally biased region" description="Low complexity" evidence="1">
    <location>
        <begin position="161"/>
        <end position="173"/>
    </location>
</feature>
<proteinExistence type="predicted"/>
<reference evidence="3" key="1">
    <citation type="journal article" date="2019" name="Int. J. Syst. Evol. Microbiol.">
        <title>The Global Catalogue of Microorganisms (GCM) 10K type strain sequencing project: providing services to taxonomists for standard genome sequencing and annotation.</title>
        <authorList>
            <consortium name="The Broad Institute Genomics Platform"/>
            <consortium name="The Broad Institute Genome Sequencing Center for Infectious Disease"/>
            <person name="Wu L."/>
            <person name="Ma J."/>
        </authorList>
    </citation>
    <scope>NUCLEOTIDE SEQUENCE [LARGE SCALE GENOMIC DNA]</scope>
    <source>
        <strain evidence="3">IBRC-M 10490</strain>
    </source>
</reference>
<feature type="region of interest" description="Disordered" evidence="1">
    <location>
        <begin position="155"/>
        <end position="182"/>
    </location>
</feature>
<dbReference type="EMBL" id="JBHSDL010000002">
    <property type="protein sequence ID" value="MFC4372745.1"/>
    <property type="molecule type" value="Genomic_DNA"/>
</dbReference>
<protein>
    <recommendedName>
        <fullName evidence="4">Diacylglycerol O-acyltransferase</fullName>
    </recommendedName>
</protein>
<dbReference type="Proteomes" id="UP001595844">
    <property type="component" value="Unassembled WGS sequence"/>
</dbReference>
<dbReference type="RefSeq" id="WP_378555269.1">
    <property type="nucleotide sequence ID" value="NZ_JBHSDL010000002.1"/>
</dbReference>
<gene>
    <name evidence="2" type="ORF">ACFO5K_01425</name>
</gene>
<dbReference type="InterPro" id="IPR023213">
    <property type="entry name" value="CAT-like_dom_sf"/>
</dbReference>
<evidence type="ECO:0008006" key="4">
    <source>
        <dbReference type="Google" id="ProtNLM"/>
    </source>
</evidence>
<keyword evidence="3" id="KW-1185">Reference proteome</keyword>
<evidence type="ECO:0000313" key="2">
    <source>
        <dbReference type="EMBL" id="MFC4372745.1"/>
    </source>
</evidence>
<evidence type="ECO:0000256" key="1">
    <source>
        <dbReference type="SAM" id="MobiDB-lite"/>
    </source>
</evidence>
<dbReference type="SUPFAM" id="SSF52777">
    <property type="entry name" value="CoA-dependent acyltransferases"/>
    <property type="match status" value="1"/>
</dbReference>
<name>A0ABV8VCD3_9NOCA</name>
<organism evidence="2 3">
    <name type="scientific">Nocardia halotolerans</name>
    <dbReference type="NCBI Taxonomy" id="1755878"/>
    <lineage>
        <taxon>Bacteria</taxon>
        <taxon>Bacillati</taxon>
        <taxon>Actinomycetota</taxon>
        <taxon>Actinomycetes</taxon>
        <taxon>Mycobacteriales</taxon>
        <taxon>Nocardiaceae</taxon>
        <taxon>Nocardia</taxon>
    </lineage>
</organism>
<sequence>MTTVNRLTADDDLFLKLHSLYGNALVNQLAWRFDEPLDRTLLDRFHTQLATGFLARRVRRARTPLARPYWLPATRSLPLSWDSTPISEDEILDWYFAQSRVDFDPTTGRVWRLSAVPTTTGGTLVSLVTSHVASDGGAVLFAVGDALTRLTGDDLSASSGRRTAARTLTEATRSPSSGRLVGQAPRHAVRANLFDAGRQLRAVAKGIRAAIAARAVTEPDRNPRPDTPPLALPPRWSPADLVVQLDLAAWNAAAAAHSGTTNGLLIALGAGLLGRSGRVGDTADIRVDIPHSMRTPDDPRANATTGLPIAVTYRTGHRIDLPAVRAAVKKAAIAYRDPATTPALQHLQPLQMVLPRFVLHRFARTAKAPECLCTNLGETAQTVADIAGHRAAAVLMRPVVCTNDTDMFRRVEVGISLSFTTDGHTITLAVTGADPDYFPTRTTLRTLVTAELESWGLTPHFW</sequence>
<dbReference type="Gene3D" id="3.30.559.10">
    <property type="entry name" value="Chloramphenicol acetyltransferase-like domain"/>
    <property type="match status" value="1"/>
</dbReference>
<evidence type="ECO:0000313" key="3">
    <source>
        <dbReference type="Proteomes" id="UP001595844"/>
    </source>
</evidence>
<comment type="caution">
    <text evidence="2">The sequence shown here is derived from an EMBL/GenBank/DDBJ whole genome shotgun (WGS) entry which is preliminary data.</text>
</comment>
<accession>A0ABV8VCD3</accession>